<keyword evidence="1" id="KW-0830">Ubiquinone</keyword>
<feature type="transmembrane region" description="Helical" evidence="1">
    <location>
        <begin position="165"/>
        <end position="185"/>
    </location>
</feature>
<dbReference type="AlphaFoldDB" id="D8V192"/>
<dbReference type="GO" id="GO:0008137">
    <property type="term" value="F:NADH dehydrogenase (ubiquinone) activity"/>
    <property type="evidence" value="ECO:0007669"/>
    <property type="project" value="UniProtKB-UniRule"/>
</dbReference>
<dbReference type="EMBL" id="GQ338834">
    <property type="protein sequence ID" value="ACT36177.1"/>
    <property type="molecule type" value="Genomic_DNA"/>
</dbReference>
<protein>
    <recommendedName>
        <fullName evidence="1">NADH-ubiquinone oxidoreductase chain 6</fullName>
        <ecNumber evidence="1">7.1.1.2</ecNumber>
    </recommendedName>
</protein>
<dbReference type="PANTHER" id="PTHR33269">
    <property type="entry name" value="NADH-UBIQUINONE OXIDOREDUCTASE CHAIN 6"/>
    <property type="match status" value="1"/>
</dbReference>
<feature type="transmembrane region" description="Helical" evidence="1">
    <location>
        <begin position="83"/>
        <end position="105"/>
    </location>
</feature>
<dbReference type="PANTHER" id="PTHR33269:SF17">
    <property type="entry name" value="NADH-UBIQUINONE OXIDOREDUCTASE CHAIN 6"/>
    <property type="match status" value="1"/>
</dbReference>
<geneLocation type="mitochondrion" evidence="2"/>
<feature type="transmembrane region" description="Helical" evidence="1">
    <location>
        <begin position="7"/>
        <end position="40"/>
    </location>
</feature>
<accession>D8V192</accession>
<evidence type="ECO:0000313" key="2">
    <source>
        <dbReference type="EMBL" id="ACT36177.1"/>
    </source>
</evidence>
<gene>
    <name evidence="2" type="primary">nad6</name>
</gene>
<dbReference type="InterPro" id="IPR042106">
    <property type="entry name" value="Nuo/plastoQ_OxRdtase_6_NuoJ"/>
</dbReference>
<keyword evidence="1" id="KW-0813">Transport</keyword>
<organism evidence="2">
    <name type="scientific">Phakopsora meibomiae</name>
    <dbReference type="NCBI Taxonomy" id="169999"/>
    <lineage>
        <taxon>Eukaryota</taxon>
        <taxon>Fungi</taxon>
        <taxon>Dikarya</taxon>
        <taxon>Basidiomycota</taxon>
        <taxon>Pucciniomycotina</taxon>
        <taxon>Pucciniomycetes</taxon>
        <taxon>Pucciniales</taxon>
        <taxon>Phakopsoraceae</taxon>
        <taxon>Phakopsora</taxon>
    </lineage>
</organism>
<comment type="subcellular location">
    <subcellularLocation>
        <location evidence="1">Mitochondrion membrane</location>
        <topology evidence="1">Multi-pass membrane protein</topology>
    </subcellularLocation>
</comment>
<evidence type="ECO:0000256" key="1">
    <source>
        <dbReference type="RuleBase" id="RU004430"/>
    </source>
</evidence>
<comment type="function">
    <text evidence="1">Core subunit of the mitochondrial membrane respiratory chain NADH dehydrogenase (Complex I) which catalyzes electron transfer from NADH through the respiratory chain, using ubiquinone as an electron acceptor. Essential for the catalytic activity and assembly of complex I.</text>
</comment>
<comment type="similarity">
    <text evidence="1">Belongs to the complex I subunit 6 family.</text>
</comment>
<dbReference type="EC" id="7.1.1.2" evidence="1"/>
<keyword evidence="1" id="KW-0520">NAD</keyword>
<dbReference type="RefSeq" id="YP_003795695.1">
    <property type="nucleotide sequence ID" value="NC_014352.1"/>
</dbReference>
<keyword evidence="1" id="KW-1133">Transmembrane helix</keyword>
<sequence>MLDIISFFSIISSLIVITSTSPVTSVVYLITVFLLVAVYLVFNNIVYISLVLVIVYVGAIIVLILFVIIIINLQDLRTTQNIAWSRWGASIIFIVIIINMDMAHWNADILPMFQYITISISKNAWSSNNWIVENTTNMVFNSSDMNLFDLSQIQSLGLSLYTHSFIYIIIASFVFILSMVGPIVITSNKSRCKH</sequence>
<comment type="catalytic activity">
    <reaction evidence="1">
        <text>a ubiquinone + NADH + 5 H(+)(in) = a ubiquinol + NAD(+) + 4 H(+)(out)</text>
        <dbReference type="Rhea" id="RHEA:29091"/>
        <dbReference type="Rhea" id="RHEA-COMP:9565"/>
        <dbReference type="Rhea" id="RHEA-COMP:9566"/>
        <dbReference type="ChEBI" id="CHEBI:15378"/>
        <dbReference type="ChEBI" id="CHEBI:16389"/>
        <dbReference type="ChEBI" id="CHEBI:17976"/>
        <dbReference type="ChEBI" id="CHEBI:57540"/>
        <dbReference type="ChEBI" id="CHEBI:57945"/>
        <dbReference type="EC" id="7.1.1.2"/>
    </reaction>
</comment>
<keyword evidence="1" id="KW-0812">Transmembrane</keyword>
<proteinExistence type="inferred from homology"/>
<reference evidence="2" key="1">
    <citation type="journal article" date="2010" name="Mycologia">
        <title>Analysis of the complete mitochondrial genome sequences of the soybean rust pathogens phakopsora pachyrhizi and p. meibomiae.</title>
        <authorList>
            <person name="Stone C.L."/>
            <person name="Buitrago M.L."/>
            <person name="Boore J.L."/>
            <person name="Frederick R.D."/>
        </authorList>
    </citation>
    <scope>NUCLEOTIDE SEQUENCE</scope>
    <source>
        <strain evidence="2">Puerto Rico</strain>
    </source>
</reference>
<name>D8V192_9BASI</name>
<keyword evidence="1" id="KW-1278">Translocase</keyword>
<dbReference type="GO" id="GO:0031966">
    <property type="term" value="C:mitochondrial membrane"/>
    <property type="evidence" value="ECO:0007669"/>
    <property type="project" value="UniProtKB-SubCell"/>
</dbReference>
<dbReference type="Pfam" id="PF00499">
    <property type="entry name" value="Oxidored_q3"/>
    <property type="match status" value="1"/>
</dbReference>
<feature type="transmembrane region" description="Helical" evidence="1">
    <location>
        <begin position="46"/>
        <end position="71"/>
    </location>
</feature>
<keyword evidence="1" id="KW-0472">Membrane</keyword>
<dbReference type="Gene3D" id="1.20.120.1200">
    <property type="entry name" value="NADH-ubiquinone/plastoquinone oxidoreductase chain 6, subunit NuoJ"/>
    <property type="match status" value="1"/>
</dbReference>
<dbReference type="GeneID" id="9481375"/>
<keyword evidence="1 2" id="KW-0496">Mitochondrion</keyword>
<keyword evidence="1" id="KW-0249">Electron transport</keyword>
<keyword evidence="1" id="KW-0679">Respiratory chain</keyword>
<dbReference type="InterPro" id="IPR001457">
    <property type="entry name" value="NADH_UbQ/plastoQ_OxRdtase_su6"/>
</dbReference>